<dbReference type="PANTHER" id="PTHR42714:SF2">
    <property type="entry name" value="TRNA MODIFICATION GTPASE GTPBP3, MITOCHONDRIAL"/>
    <property type="match status" value="1"/>
</dbReference>
<dbReference type="GO" id="GO:0005737">
    <property type="term" value="C:cytoplasm"/>
    <property type="evidence" value="ECO:0007669"/>
    <property type="project" value="TreeGrafter"/>
</dbReference>
<dbReference type="SUPFAM" id="SSF52540">
    <property type="entry name" value="P-loop containing nucleoside triphosphate hydrolases"/>
    <property type="match status" value="1"/>
</dbReference>
<dbReference type="Pfam" id="PF10396">
    <property type="entry name" value="TrmE_N"/>
    <property type="match status" value="1"/>
</dbReference>
<dbReference type="Proteomes" id="UP001165065">
    <property type="component" value="Unassembled WGS sequence"/>
</dbReference>
<sequence length="400" mass="43075">MSVTFPSPHSYTGEDIVELHLHGSRACVNGVLSDLGERPGLRQARRGEFTMRAYEAGKLSVYEVEALGSLLTADTERERIQALNSGGGKEVLEEWRKGLVEGMAHAEAVIDFSADGDNTDLQDVEQVWGGVTKKIRTLRERMERELSSSVGELINDGVSVVLTGPPNAGKSSLINKLLKRDFAIVSPEAGTTRDVMTANIDLDGVKCKVSDTAGIRDAEGAEGIGVERAKDMREGADVVVEVRGYGEEEEEEEEGVGGGEERNVIRVRNKIDLRKEGEGGVEGVIDISAETGEGMEEFIDQLRVRVNEILDSGGGSASTEGDGTLAPESVVVTRARHREHISNAVEALLRFEEMAGYGEGGVDMAAEELRLAASEIGRVVGRVDVEDVLDSLFNDFCVGK</sequence>
<dbReference type="OrthoDB" id="188276at2759"/>
<dbReference type="Gene3D" id="3.30.1360.120">
    <property type="entry name" value="Probable tRNA modification gtpase trme, domain 1"/>
    <property type="match status" value="1"/>
</dbReference>
<comment type="caution">
    <text evidence="4">The sequence shown here is derived from an EMBL/GenBank/DDBJ whole genome shotgun (WGS) entry which is preliminary data.</text>
</comment>
<feature type="domain" description="MnmE helical" evidence="3">
    <location>
        <begin position="63"/>
        <end position="397"/>
    </location>
</feature>
<organism evidence="4 5">
    <name type="scientific">Triparma columacea</name>
    <dbReference type="NCBI Taxonomy" id="722753"/>
    <lineage>
        <taxon>Eukaryota</taxon>
        <taxon>Sar</taxon>
        <taxon>Stramenopiles</taxon>
        <taxon>Ochrophyta</taxon>
        <taxon>Bolidophyceae</taxon>
        <taxon>Parmales</taxon>
        <taxon>Triparmaceae</taxon>
        <taxon>Triparma</taxon>
    </lineage>
</organism>
<dbReference type="NCBIfam" id="TIGR00231">
    <property type="entry name" value="small_GTP"/>
    <property type="match status" value="1"/>
</dbReference>
<evidence type="ECO:0000313" key="5">
    <source>
        <dbReference type="Proteomes" id="UP001165065"/>
    </source>
</evidence>
<dbReference type="GO" id="GO:0005525">
    <property type="term" value="F:GTP binding"/>
    <property type="evidence" value="ECO:0007669"/>
    <property type="project" value="InterPro"/>
</dbReference>
<dbReference type="InterPro" id="IPR005225">
    <property type="entry name" value="Small_GTP-bd"/>
</dbReference>
<feature type="domain" description="GTP-binding protein TrmE N-terminal" evidence="2">
    <location>
        <begin position="2"/>
        <end position="58"/>
    </location>
</feature>
<dbReference type="InterPro" id="IPR006073">
    <property type="entry name" value="GTP-bd"/>
</dbReference>
<evidence type="ECO:0000259" key="2">
    <source>
        <dbReference type="Pfam" id="PF10396"/>
    </source>
</evidence>
<dbReference type="InterPro" id="IPR027266">
    <property type="entry name" value="TrmE/GcvT-like"/>
</dbReference>
<keyword evidence="5" id="KW-1185">Reference proteome</keyword>
<name>A0A9W7GLB7_9STRA</name>
<dbReference type="InterPro" id="IPR027417">
    <property type="entry name" value="P-loop_NTPase"/>
</dbReference>
<dbReference type="SUPFAM" id="SSF116878">
    <property type="entry name" value="TrmE connector domain"/>
    <property type="match status" value="1"/>
</dbReference>
<evidence type="ECO:0000313" key="4">
    <source>
        <dbReference type="EMBL" id="GMI46113.1"/>
    </source>
</evidence>
<dbReference type="Gene3D" id="3.40.50.300">
    <property type="entry name" value="P-loop containing nucleotide triphosphate hydrolases"/>
    <property type="match status" value="1"/>
</dbReference>
<accession>A0A9W7GLB7</accession>
<dbReference type="InterPro" id="IPR025867">
    <property type="entry name" value="MnmE_helical"/>
</dbReference>
<proteinExistence type="predicted"/>
<dbReference type="Pfam" id="PF01926">
    <property type="entry name" value="MMR_HSR1"/>
    <property type="match status" value="1"/>
</dbReference>
<dbReference type="InterPro" id="IPR018948">
    <property type="entry name" value="GTP-bd_TrmE_N"/>
</dbReference>
<protein>
    <recommendedName>
        <fullName evidence="6">tRNA modification GTPase</fullName>
    </recommendedName>
</protein>
<dbReference type="AlphaFoldDB" id="A0A9W7GLB7"/>
<feature type="domain" description="G" evidence="1">
    <location>
        <begin position="160"/>
        <end position="246"/>
    </location>
</feature>
<dbReference type="EMBL" id="BRYA01000281">
    <property type="protein sequence ID" value="GMI46113.1"/>
    <property type="molecule type" value="Genomic_DNA"/>
</dbReference>
<dbReference type="GO" id="GO:0030488">
    <property type="term" value="P:tRNA methylation"/>
    <property type="evidence" value="ECO:0007669"/>
    <property type="project" value="TreeGrafter"/>
</dbReference>
<evidence type="ECO:0000259" key="3">
    <source>
        <dbReference type="Pfam" id="PF12631"/>
    </source>
</evidence>
<reference evidence="5" key="1">
    <citation type="journal article" date="2023" name="Commun. Biol.">
        <title>Genome analysis of Parmales, the sister group of diatoms, reveals the evolutionary specialization of diatoms from phago-mixotrophs to photoautotrophs.</title>
        <authorList>
            <person name="Ban H."/>
            <person name="Sato S."/>
            <person name="Yoshikawa S."/>
            <person name="Yamada K."/>
            <person name="Nakamura Y."/>
            <person name="Ichinomiya M."/>
            <person name="Sato N."/>
            <person name="Blanc-Mathieu R."/>
            <person name="Endo H."/>
            <person name="Kuwata A."/>
            <person name="Ogata H."/>
        </authorList>
    </citation>
    <scope>NUCLEOTIDE SEQUENCE [LARGE SCALE GENOMIC DNA]</scope>
</reference>
<dbReference type="Gene3D" id="1.20.120.430">
    <property type="entry name" value="tRNA modification GTPase MnmE domain 2"/>
    <property type="match status" value="1"/>
</dbReference>
<dbReference type="InterPro" id="IPR027368">
    <property type="entry name" value="MnmE_dom2"/>
</dbReference>
<dbReference type="CDD" id="cd04164">
    <property type="entry name" value="trmE"/>
    <property type="match status" value="1"/>
</dbReference>
<evidence type="ECO:0008006" key="6">
    <source>
        <dbReference type="Google" id="ProtNLM"/>
    </source>
</evidence>
<dbReference type="GO" id="GO:0002098">
    <property type="term" value="P:tRNA wobble uridine modification"/>
    <property type="evidence" value="ECO:0007669"/>
    <property type="project" value="TreeGrafter"/>
</dbReference>
<dbReference type="PANTHER" id="PTHR42714">
    <property type="entry name" value="TRNA MODIFICATION GTPASE GTPBP3"/>
    <property type="match status" value="1"/>
</dbReference>
<dbReference type="CDD" id="cd14858">
    <property type="entry name" value="TrmE_N"/>
    <property type="match status" value="1"/>
</dbReference>
<dbReference type="Pfam" id="PF12631">
    <property type="entry name" value="MnmE_helical"/>
    <property type="match status" value="1"/>
</dbReference>
<evidence type="ECO:0000259" key="1">
    <source>
        <dbReference type="Pfam" id="PF01926"/>
    </source>
</evidence>
<gene>
    <name evidence="4" type="ORF">TrCOL_g4968</name>
</gene>
<dbReference type="InterPro" id="IPR031168">
    <property type="entry name" value="G_TrmE"/>
</dbReference>